<comment type="caution">
    <text evidence="2">The sequence shown here is derived from an EMBL/GenBank/DDBJ whole genome shotgun (WGS) entry which is preliminary data.</text>
</comment>
<keyword evidence="3" id="KW-1185">Reference proteome</keyword>
<gene>
    <name evidence="2" type="ORF">PT974_11119</name>
</gene>
<name>A0ABR0S4U3_9HYPO</name>
<feature type="region of interest" description="Disordered" evidence="1">
    <location>
        <begin position="307"/>
        <end position="363"/>
    </location>
</feature>
<feature type="region of interest" description="Disordered" evidence="1">
    <location>
        <begin position="56"/>
        <end position="207"/>
    </location>
</feature>
<feature type="compositionally biased region" description="Polar residues" evidence="1">
    <location>
        <begin position="242"/>
        <end position="263"/>
    </location>
</feature>
<sequence length="474" mass="52942">MSLPGSPTRHLPPIQNGFSGVIGGWSHLVDPSAPSINSEGYGTRFAKPPLPSLMIQSSKPPPVDVPSEAFKASPPDGSYCQTIPELDPGRPSHPIEPRGHKRPLPESQTNDALARESETLQVHSGFVHTTGQPVLHTRSKRRRAESPKPSSPSHRQHFATHPLASRPMKTSVSFQANQPISEPNSRESVVRSSLVAERPETRPDGALPEIAPAALAKVSDSQNNANQGLLDKLMSYDCDKIPSNNSSEQGNPTPPTSENQNGEINVPPRPVVTSEQLRGILPGKDDLTRRSIESPFPACEGRLANPESVVIPQQRKQCQTTRERAQPRRSQRLSTVQRQTRPVESLPQQMPNKNRTLPPRSDVPQKRFVSISNRAEYEIENLADVRMINGQVEFQVIWLATWVTIDDLRGARILNDAERLQEENAERLEREKAEYLRENEAEEFREEKADQLREGRADPSWPKKARQSKVRRLQ</sequence>
<protein>
    <submittedName>
        <fullName evidence="2">Uncharacterized protein</fullName>
    </submittedName>
</protein>
<dbReference type="Proteomes" id="UP001338125">
    <property type="component" value="Unassembled WGS sequence"/>
</dbReference>
<feature type="compositionally biased region" description="Polar residues" evidence="1">
    <location>
        <begin position="119"/>
        <end position="132"/>
    </location>
</feature>
<feature type="compositionally biased region" description="Basic residues" evidence="1">
    <location>
        <begin position="463"/>
        <end position="474"/>
    </location>
</feature>
<proteinExistence type="predicted"/>
<feature type="region of interest" description="Disordered" evidence="1">
    <location>
        <begin position="439"/>
        <end position="474"/>
    </location>
</feature>
<feature type="compositionally biased region" description="Polar residues" evidence="1">
    <location>
        <begin position="168"/>
        <end position="183"/>
    </location>
</feature>
<organism evidence="2 3">
    <name type="scientific">Cladobotryum mycophilum</name>
    <dbReference type="NCBI Taxonomy" id="491253"/>
    <lineage>
        <taxon>Eukaryota</taxon>
        <taxon>Fungi</taxon>
        <taxon>Dikarya</taxon>
        <taxon>Ascomycota</taxon>
        <taxon>Pezizomycotina</taxon>
        <taxon>Sordariomycetes</taxon>
        <taxon>Hypocreomycetidae</taxon>
        <taxon>Hypocreales</taxon>
        <taxon>Hypocreaceae</taxon>
        <taxon>Cladobotryum</taxon>
    </lineage>
</organism>
<evidence type="ECO:0000256" key="1">
    <source>
        <dbReference type="SAM" id="MobiDB-lite"/>
    </source>
</evidence>
<accession>A0ABR0S4U3</accession>
<feature type="compositionally biased region" description="Basic and acidic residues" evidence="1">
    <location>
        <begin position="445"/>
        <end position="457"/>
    </location>
</feature>
<feature type="compositionally biased region" description="Polar residues" evidence="1">
    <location>
        <begin position="332"/>
        <end position="355"/>
    </location>
</feature>
<feature type="region of interest" description="Disordered" evidence="1">
    <location>
        <begin position="237"/>
        <end position="269"/>
    </location>
</feature>
<feature type="compositionally biased region" description="Basic and acidic residues" evidence="1">
    <location>
        <begin position="87"/>
        <end position="98"/>
    </location>
</feature>
<evidence type="ECO:0000313" key="2">
    <source>
        <dbReference type="EMBL" id="KAK5987004.1"/>
    </source>
</evidence>
<reference evidence="2 3" key="1">
    <citation type="submission" date="2024-01" db="EMBL/GenBank/DDBJ databases">
        <title>Complete genome of Cladobotryum mycophilum ATHUM6906.</title>
        <authorList>
            <person name="Christinaki A.C."/>
            <person name="Myridakis A.I."/>
            <person name="Kouvelis V.N."/>
        </authorList>
    </citation>
    <scope>NUCLEOTIDE SEQUENCE [LARGE SCALE GENOMIC DNA]</scope>
    <source>
        <strain evidence="2 3">ATHUM6906</strain>
    </source>
</reference>
<evidence type="ECO:0000313" key="3">
    <source>
        <dbReference type="Proteomes" id="UP001338125"/>
    </source>
</evidence>
<dbReference type="EMBL" id="JAVFKD010000016">
    <property type="protein sequence ID" value="KAK5987004.1"/>
    <property type="molecule type" value="Genomic_DNA"/>
</dbReference>